<reference evidence="4 5" key="1">
    <citation type="journal article" date="2016" name="Proc. Natl. Acad. Sci. U.S.A.">
        <title>Comparative genomics of biotechnologically important yeasts.</title>
        <authorList>
            <person name="Riley R."/>
            <person name="Haridas S."/>
            <person name="Wolfe K.H."/>
            <person name="Lopes M.R."/>
            <person name="Hittinger C.T."/>
            <person name="Goeker M."/>
            <person name="Salamov A.A."/>
            <person name="Wisecaver J.H."/>
            <person name="Long T.M."/>
            <person name="Calvey C.H."/>
            <person name="Aerts A.L."/>
            <person name="Barry K.W."/>
            <person name="Choi C."/>
            <person name="Clum A."/>
            <person name="Coughlan A.Y."/>
            <person name="Deshpande S."/>
            <person name="Douglass A.P."/>
            <person name="Hanson S.J."/>
            <person name="Klenk H.-P."/>
            <person name="LaButti K.M."/>
            <person name="Lapidus A."/>
            <person name="Lindquist E.A."/>
            <person name="Lipzen A.M."/>
            <person name="Meier-Kolthoff J.P."/>
            <person name="Ohm R.A."/>
            <person name="Otillar R.P."/>
            <person name="Pangilinan J.L."/>
            <person name="Peng Y."/>
            <person name="Rokas A."/>
            <person name="Rosa C.A."/>
            <person name="Scheuner C."/>
            <person name="Sibirny A.A."/>
            <person name="Slot J.C."/>
            <person name="Stielow J.B."/>
            <person name="Sun H."/>
            <person name="Kurtzman C.P."/>
            <person name="Blackwell M."/>
            <person name="Grigoriev I.V."/>
            <person name="Jeffries T.W."/>
        </authorList>
    </citation>
    <scope>NUCLEOTIDE SEQUENCE [LARGE SCALE GENOMIC DNA]</scope>
    <source>
        <strain evidence="4 5">NRRL Y-2026</strain>
    </source>
</reference>
<organism evidence="4 5">
    <name type="scientific">Pichia membranifaciens NRRL Y-2026</name>
    <dbReference type="NCBI Taxonomy" id="763406"/>
    <lineage>
        <taxon>Eukaryota</taxon>
        <taxon>Fungi</taxon>
        <taxon>Dikarya</taxon>
        <taxon>Ascomycota</taxon>
        <taxon>Saccharomycotina</taxon>
        <taxon>Pichiomycetes</taxon>
        <taxon>Pichiales</taxon>
        <taxon>Pichiaceae</taxon>
        <taxon>Pichia</taxon>
    </lineage>
</organism>
<proteinExistence type="inferred from homology"/>
<dbReference type="Gene3D" id="2.60.40.10">
    <property type="entry name" value="Immunoglobulins"/>
    <property type="match status" value="1"/>
</dbReference>
<dbReference type="InterPro" id="IPR050827">
    <property type="entry name" value="CRP1_MDG1_kinase"/>
</dbReference>
<dbReference type="GeneID" id="30176661"/>
<dbReference type="EMBL" id="KV454003">
    <property type="protein sequence ID" value="ODQ46338.1"/>
    <property type="molecule type" value="Genomic_DNA"/>
</dbReference>
<evidence type="ECO:0000259" key="3">
    <source>
        <dbReference type="Pfam" id="PF16561"/>
    </source>
</evidence>
<dbReference type="AlphaFoldDB" id="A0A1E3NL90"/>
<feature type="region of interest" description="Disordered" evidence="2">
    <location>
        <begin position="95"/>
        <end position="210"/>
    </location>
</feature>
<feature type="compositionally biased region" description="Basic and acidic residues" evidence="2">
    <location>
        <begin position="148"/>
        <end position="157"/>
    </location>
</feature>
<name>A0A1E3NL90_9ASCO</name>
<accession>A0A1E3NL90</accession>
<evidence type="ECO:0000256" key="2">
    <source>
        <dbReference type="SAM" id="MobiDB-lite"/>
    </source>
</evidence>
<dbReference type="Pfam" id="PF16561">
    <property type="entry name" value="AMPK1_CBM"/>
    <property type="match status" value="1"/>
</dbReference>
<protein>
    <recommendedName>
        <fullName evidence="3">AMP-activated protein kinase glycogen-binding domain-containing protein</fullName>
    </recommendedName>
</protein>
<dbReference type="InterPro" id="IPR014756">
    <property type="entry name" value="Ig_E-set"/>
</dbReference>
<dbReference type="OrthoDB" id="5873279at2759"/>
<gene>
    <name evidence="4" type="ORF">PICMEDRAFT_128492</name>
</gene>
<keyword evidence="5" id="KW-1185">Reference proteome</keyword>
<sequence>MTKPNYINFKLKDPFETHTNVNVAGTFNNWDPNAAALAFDTESKDWCLDLDVDLPVDHKVMYKYVVDENKWICDVSAPLEKDADGNENNVTFVILKNKTHTGSKPGSVRKEQKEEQEQKQKQEQKQEDSKADSVAGKLEQQEEEEEVFDHKSFHENELFDASEQGQDETAPTSGEENNHEADAPLEATTHDIQLATTGPKKGDNDIPKPNGGFSFASLWESIAWFFKYYILSWFYPEH</sequence>
<feature type="domain" description="AMP-activated protein kinase glycogen-binding" evidence="3">
    <location>
        <begin position="19"/>
        <end position="93"/>
    </location>
</feature>
<dbReference type="PANTHER" id="PTHR10343">
    <property type="entry name" value="5'-AMP-ACTIVATED PROTEIN KINASE , BETA SUBUNIT"/>
    <property type="match status" value="1"/>
</dbReference>
<feature type="compositionally biased region" description="Polar residues" evidence="2">
    <location>
        <begin position="163"/>
        <end position="175"/>
    </location>
</feature>
<dbReference type="Proteomes" id="UP000094455">
    <property type="component" value="Unassembled WGS sequence"/>
</dbReference>
<evidence type="ECO:0000256" key="1">
    <source>
        <dbReference type="ARBA" id="ARBA00010926"/>
    </source>
</evidence>
<feature type="compositionally biased region" description="Basic and acidic residues" evidence="2">
    <location>
        <begin position="108"/>
        <end position="131"/>
    </location>
</feature>
<dbReference type="PANTHER" id="PTHR10343:SF84">
    <property type="entry name" value="5'-AMP-ACTIVATED PROTEIN KINASE SUBUNIT BETA-1"/>
    <property type="match status" value="1"/>
</dbReference>
<evidence type="ECO:0000313" key="5">
    <source>
        <dbReference type="Proteomes" id="UP000094455"/>
    </source>
</evidence>
<dbReference type="InterPro" id="IPR013783">
    <property type="entry name" value="Ig-like_fold"/>
</dbReference>
<evidence type="ECO:0000313" key="4">
    <source>
        <dbReference type="EMBL" id="ODQ46338.1"/>
    </source>
</evidence>
<dbReference type="RefSeq" id="XP_019017451.1">
    <property type="nucleotide sequence ID" value="XM_019159974.1"/>
</dbReference>
<dbReference type="SUPFAM" id="SSF81296">
    <property type="entry name" value="E set domains"/>
    <property type="match status" value="1"/>
</dbReference>
<dbReference type="InterPro" id="IPR032640">
    <property type="entry name" value="AMPK1_CBM"/>
</dbReference>
<comment type="similarity">
    <text evidence="1">Belongs to the 5'-AMP-activated protein kinase beta subunit family.</text>
</comment>